<dbReference type="InterPro" id="IPR024951">
    <property type="entry name" value="Sulfurylase_cat_dom"/>
</dbReference>
<comment type="pathway">
    <text evidence="1">Sulfur metabolism; hydrogen sulfide biosynthesis; sulfite from sulfate: step 1/3.</text>
</comment>
<dbReference type="Pfam" id="PF14306">
    <property type="entry name" value="PUA_2"/>
    <property type="match status" value="1"/>
</dbReference>
<dbReference type="GO" id="GO:0004781">
    <property type="term" value="F:sulfate adenylyltransferase (ATP) activity"/>
    <property type="evidence" value="ECO:0007669"/>
    <property type="project" value="UniProtKB-EC"/>
</dbReference>
<dbReference type="AlphaFoldDB" id="D5V7G1"/>
<dbReference type="RefSeq" id="WP_013136726.1">
    <property type="nucleotide sequence ID" value="NC_014166.1"/>
</dbReference>
<keyword evidence="6" id="KW-0067">ATP-binding</keyword>
<evidence type="ECO:0000256" key="10">
    <source>
        <dbReference type="ARBA" id="ARBA00049370"/>
    </source>
</evidence>
<feature type="domain" description="Sulphate adenylyltransferase catalytic" evidence="11">
    <location>
        <begin position="139"/>
        <end position="346"/>
    </location>
</feature>
<dbReference type="PANTHER" id="PTHR43509">
    <property type="match status" value="1"/>
</dbReference>
<keyword evidence="4 13" id="KW-0548">Nucleotidyltransferase</keyword>
<gene>
    <name evidence="13" type="ordered locus">Arnit_2933</name>
</gene>
<evidence type="ECO:0000256" key="8">
    <source>
        <dbReference type="ARBA" id="ARBA00037980"/>
    </source>
</evidence>
<dbReference type="InterPro" id="IPR002650">
    <property type="entry name" value="Sulphate_adenylyltransferase"/>
</dbReference>
<keyword evidence="14" id="KW-1185">Reference proteome</keyword>
<dbReference type="Proteomes" id="UP000000939">
    <property type="component" value="Chromosome"/>
</dbReference>
<organism evidence="13 14">
    <name type="scientific">Arcobacter nitrofigilis (strain ATCC 33309 / DSM 7299 / CCUG 15893 / LMG 7604 / NCTC 12251 / CI)</name>
    <name type="common">Campylobacter nitrofigilis</name>
    <dbReference type="NCBI Taxonomy" id="572480"/>
    <lineage>
        <taxon>Bacteria</taxon>
        <taxon>Pseudomonadati</taxon>
        <taxon>Campylobacterota</taxon>
        <taxon>Epsilonproteobacteria</taxon>
        <taxon>Campylobacterales</taxon>
        <taxon>Arcobacteraceae</taxon>
        <taxon>Arcobacter</taxon>
    </lineage>
</organism>
<reference evidence="13 14" key="1">
    <citation type="journal article" date="2010" name="Stand. Genomic Sci.">
        <title>Complete genome sequence of Arcobacter nitrofigilis type strain (CI).</title>
        <authorList>
            <person name="Pati A."/>
            <person name="Gronow S."/>
            <person name="Lapidus A."/>
            <person name="Copeland A."/>
            <person name="Glavina Del Rio T."/>
            <person name="Nolan M."/>
            <person name="Lucas S."/>
            <person name="Tice H."/>
            <person name="Cheng J.F."/>
            <person name="Han C."/>
            <person name="Chertkov O."/>
            <person name="Bruce D."/>
            <person name="Tapia R."/>
            <person name="Goodwin L."/>
            <person name="Pitluck S."/>
            <person name="Liolios K."/>
            <person name="Ivanova N."/>
            <person name="Mavromatis K."/>
            <person name="Chen A."/>
            <person name="Palaniappan K."/>
            <person name="Land M."/>
            <person name="Hauser L."/>
            <person name="Chang Y.J."/>
            <person name="Jeffries C.D."/>
            <person name="Detter J.C."/>
            <person name="Rohde M."/>
            <person name="Goker M."/>
            <person name="Bristow J."/>
            <person name="Eisen J.A."/>
            <person name="Markowitz V."/>
            <person name="Hugenholtz P."/>
            <person name="Klenk H.P."/>
            <person name="Kyrpides N.C."/>
        </authorList>
    </citation>
    <scope>NUCLEOTIDE SEQUENCE [LARGE SCALE GENOMIC DNA]</scope>
    <source>
        <strain evidence="14">ATCC 33309 / DSM 7299 / CCUG 15893 / LMG 7604 / NCTC 12251 / CI</strain>
    </source>
</reference>
<evidence type="ECO:0000256" key="7">
    <source>
        <dbReference type="ARBA" id="ARBA00031812"/>
    </source>
</evidence>
<dbReference type="InterPro" id="IPR014729">
    <property type="entry name" value="Rossmann-like_a/b/a_fold"/>
</dbReference>
<dbReference type="HOGENOM" id="CLU_022950_1_1_7"/>
<dbReference type="Pfam" id="PF01747">
    <property type="entry name" value="ATP-sulfurylase"/>
    <property type="match status" value="1"/>
</dbReference>
<evidence type="ECO:0000256" key="2">
    <source>
        <dbReference type="ARBA" id="ARBA00012391"/>
    </source>
</evidence>
<dbReference type="Gene3D" id="3.10.400.10">
    <property type="entry name" value="Sulfate adenylyltransferase"/>
    <property type="match status" value="1"/>
</dbReference>
<accession>D5V7G1</accession>
<evidence type="ECO:0000256" key="3">
    <source>
        <dbReference type="ARBA" id="ARBA00022679"/>
    </source>
</evidence>
<evidence type="ECO:0000259" key="11">
    <source>
        <dbReference type="Pfam" id="PF01747"/>
    </source>
</evidence>
<keyword evidence="5" id="KW-0547">Nucleotide-binding</keyword>
<comment type="similarity">
    <text evidence="8">Belongs to the sulfate adenylyltransferase family.</text>
</comment>
<dbReference type="Gene3D" id="3.40.50.620">
    <property type="entry name" value="HUPs"/>
    <property type="match status" value="1"/>
</dbReference>
<dbReference type="GO" id="GO:0000103">
    <property type="term" value="P:sulfate assimilation"/>
    <property type="evidence" value="ECO:0007669"/>
    <property type="project" value="InterPro"/>
</dbReference>
<keyword evidence="3 13" id="KW-0808">Transferase</keyword>
<dbReference type="KEGG" id="ant:Arnit_2933"/>
<comment type="catalytic activity">
    <reaction evidence="10">
        <text>sulfate + ATP + H(+) = adenosine 5'-phosphosulfate + diphosphate</text>
        <dbReference type="Rhea" id="RHEA:18133"/>
        <dbReference type="ChEBI" id="CHEBI:15378"/>
        <dbReference type="ChEBI" id="CHEBI:16189"/>
        <dbReference type="ChEBI" id="CHEBI:30616"/>
        <dbReference type="ChEBI" id="CHEBI:33019"/>
        <dbReference type="ChEBI" id="CHEBI:58243"/>
        <dbReference type="EC" id="2.7.7.4"/>
    </reaction>
</comment>
<evidence type="ECO:0000256" key="1">
    <source>
        <dbReference type="ARBA" id="ARBA00005048"/>
    </source>
</evidence>
<proteinExistence type="inferred from homology"/>
<dbReference type="PANTHER" id="PTHR43509:SF1">
    <property type="entry name" value="SULFATE ADENYLYLTRANSFERASE"/>
    <property type="match status" value="1"/>
</dbReference>
<dbReference type="SUPFAM" id="SSF88697">
    <property type="entry name" value="PUA domain-like"/>
    <property type="match status" value="1"/>
</dbReference>
<dbReference type="GO" id="GO:0005524">
    <property type="term" value="F:ATP binding"/>
    <property type="evidence" value="ECO:0007669"/>
    <property type="project" value="UniProtKB-KW"/>
</dbReference>
<evidence type="ECO:0000256" key="6">
    <source>
        <dbReference type="ARBA" id="ARBA00022840"/>
    </source>
</evidence>
<feature type="domain" description="ATP-sulfurylase PUA-like" evidence="12">
    <location>
        <begin position="5"/>
        <end position="129"/>
    </location>
</feature>
<evidence type="ECO:0000313" key="14">
    <source>
        <dbReference type="Proteomes" id="UP000000939"/>
    </source>
</evidence>
<dbReference type="SUPFAM" id="SSF52374">
    <property type="entry name" value="Nucleotidylyl transferase"/>
    <property type="match status" value="1"/>
</dbReference>
<evidence type="ECO:0000256" key="4">
    <source>
        <dbReference type="ARBA" id="ARBA00022695"/>
    </source>
</evidence>
<sequence length="356" mass="41167">MNISYELNQELLQDYINIANGLFYPLEGFMNSSDYHSVVDNMTLANGEVWTIPICLDIDYDTYMKVVDSEKLNLTYNHKLIGYILIDDCYMIKNDEVIIKIFGTKDINHPGVKKELLKHKYRIGGKIIVKDETILADNLKPKEIKSYFKNKGWNTIAGFQTRNPIHKAHEHLQRVALEVCDALFINPLVGWKKKGDFSEEAVLTGYKTMIEEYYTGLNIYFDTLKTPMRYAGPKEAIFHAIIRRNLGCTHFIIGRDHAGVGDYYGRYEAQELARYLQSKYNLGIELLLLSEPYYCKKCSQIVSDHTCKHTKDFIQKISGTQIRNMLAKGKRPSEIFMRKEIADSIIQLKENIFIKG</sequence>
<dbReference type="InterPro" id="IPR025980">
    <property type="entry name" value="ATP-Sase_PUA-like_dom"/>
</dbReference>
<dbReference type="InterPro" id="IPR015947">
    <property type="entry name" value="PUA-like_sf"/>
</dbReference>
<evidence type="ECO:0000313" key="13">
    <source>
        <dbReference type="EMBL" id="ADG94581.1"/>
    </source>
</evidence>
<dbReference type="EMBL" id="CP001999">
    <property type="protein sequence ID" value="ADG94581.1"/>
    <property type="molecule type" value="Genomic_DNA"/>
</dbReference>
<dbReference type="NCBIfam" id="NF003166">
    <property type="entry name" value="PRK04149.1"/>
    <property type="match status" value="1"/>
</dbReference>
<evidence type="ECO:0000256" key="5">
    <source>
        <dbReference type="ARBA" id="ARBA00022741"/>
    </source>
</evidence>
<protein>
    <recommendedName>
        <fullName evidence="2">sulfate adenylyltransferase</fullName>
        <ecNumber evidence="2">2.7.7.4</ecNumber>
    </recommendedName>
    <alternativeName>
        <fullName evidence="9">ATP-sulfurylase</fullName>
    </alternativeName>
    <alternativeName>
        <fullName evidence="7">Sulfate adenylate transferase</fullName>
    </alternativeName>
</protein>
<evidence type="ECO:0000259" key="12">
    <source>
        <dbReference type="Pfam" id="PF14306"/>
    </source>
</evidence>
<evidence type="ECO:0000256" key="9">
    <source>
        <dbReference type="ARBA" id="ARBA00041598"/>
    </source>
</evidence>
<dbReference type="NCBIfam" id="TIGR00339">
    <property type="entry name" value="sopT"/>
    <property type="match status" value="1"/>
</dbReference>
<dbReference type="EC" id="2.7.7.4" evidence="2"/>
<dbReference type="OrthoDB" id="9804504at2"/>
<dbReference type="eggNOG" id="COG2046">
    <property type="taxonomic scope" value="Bacteria"/>
</dbReference>
<name>D5V7G1_ARCNC</name>
<dbReference type="STRING" id="572480.Arnit_2933"/>